<dbReference type="EMBL" id="MEIP01000011">
    <property type="protein sequence ID" value="PIT49152.1"/>
    <property type="molecule type" value="Genomic_DNA"/>
</dbReference>
<proteinExistence type="predicted"/>
<sequence length="196" mass="22259">MGWRYRKAFKLAPWLRINVGKTGITSATIGKRGASLNIGRKGVYTNLGIPGTGLSYRNKIKLKETGNMKASKINQLEKLEKLYINGNLSDSEYQRLRADILGYAYPSEEIQKKGCLSSLWTLIKWIFFICFLLIGYSIYHDSKSSKKETSEAPINLPPPNTIQEEVIERHPRKDSDLKKLDEDKGKSEAKSLDNLF</sequence>
<reference evidence="4 5" key="1">
    <citation type="journal article" date="2017" name="MBio">
        <title>Type VI secretion-mediated competition in the bee gut microbiome.</title>
        <authorList>
            <person name="Steele M.I."/>
            <person name="Kwong W.K."/>
            <person name="Powell J.E."/>
            <person name="Whiteley M."/>
            <person name="Moran N.A."/>
        </authorList>
    </citation>
    <scope>NUCLEOTIDE SEQUENCE [LARGE SCALE GENOMIC DNA]</scope>
    <source>
        <strain evidence="4 5">Ruf1-X</strain>
    </source>
</reference>
<keyword evidence="2" id="KW-0472">Membrane</keyword>
<evidence type="ECO:0000256" key="2">
    <source>
        <dbReference type="SAM" id="Phobius"/>
    </source>
</evidence>
<evidence type="ECO:0000313" key="5">
    <source>
        <dbReference type="Proteomes" id="UP000229970"/>
    </source>
</evidence>
<evidence type="ECO:0000313" key="4">
    <source>
        <dbReference type="EMBL" id="PIT49152.1"/>
    </source>
</evidence>
<feature type="domain" description="DUF4236" evidence="3">
    <location>
        <begin position="3"/>
        <end position="57"/>
    </location>
</feature>
<dbReference type="Pfam" id="PF14020">
    <property type="entry name" value="DUF4236"/>
    <property type="match status" value="1"/>
</dbReference>
<feature type="transmembrane region" description="Helical" evidence="2">
    <location>
        <begin position="119"/>
        <end position="139"/>
    </location>
</feature>
<dbReference type="RefSeq" id="WP_093092937.1">
    <property type="nucleotide sequence ID" value="NZ_MDVD01000003.1"/>
</dbReference>
<dbReference type="AlphaFoldDB" id="A0A2N9XLE7"/>
<keyword evidence="2" id="KW-1133">Transmembrane helix</keyword>
<gene>
    <name evidence="4" type="ORF">BHC46_02630</name>
</gene>
<comment type="caution">
    <text evidence="4">The sequence shown here is derived from an EMBL/GenBank/DDBJ whole genome shotgun (WGS) entry which is preliminary data.</text>
</comment>
<name>A0A2N9XLE7_9NEIS</name>
<organism evidence="4 5">
    <name type="scientific">Snodgrassella alvi</name>
    <dbReference type="NCBI Taxonomy" id="1196083"/>
    <lineage>
        <taxon>Bacteria</taxon>
        <taxon>Pseudomonadati</taxon>
        <taxon>Pseudomonadota</taxon>
        <taxon>Betaproteobacteria</taxon>
        <taxon>Neisseriales</taxon>
        <taxon>Neisseriaceae</taxon>
        <taxon>Snodgrassella</taxon>
    </lineage>
</organism>
<protein>
    <recommendedName>
        <fullName evidence="3">DUF4236 domain-containing protein</fullName>
    </recommendedName>
</protein>
<feature type="region of interest" description="Disordered" evidence="1">
    <location>
        <begin position="148"/>
        <end position="196"/>
    </location>
</feature>
<dbReference type="Proteomes" id="UP000229970">
    <property type="component" value="Unassembled WGS sequence"/>
</dbReference>
<dbReference type="GeneID" id="75157452"/>
<evidence type="ECO:0000259" key="3">
    <source>
        <dbReference type="Pfam" id="PF14020"/>
    </source>
</evidence>
<keyword evidence="2" id="KW-0812">Transmembrane</keyword>
<accession>A0A2N9XLE7</accession>
<evidence type="ECO:0000256" key="1">
    <source>
        <dbReference type="SAM" id="MobiDB-lite"/>
    </source>
</evidence>
<dbReference type="InterPro" id="IPR025330">
    <property type="entry name" value="DUF4236"/>
</dbReference>
<feature type="compositionally biased region" description="Basic and acidic residues" evidence="1">
    <location>
        <begin position="166"/>
        <end position="196"/>
    </location>
</feature>